<feature type="transmembrane region" description="Helical" evidence="1">
    <location>
        <begin position="126"/>
        <end position="143"/>
    </location>
</feature>
<dbReference type="EMBL" id="WUMV01000006">
    <property type="protein sequence ID" value="MXN65896.1"/>
    <property type="molecule type" value="Genomic_DNA"/>
</dbReference>
<feature type="transmembrane region" description="Helical" evidence="1">
    <location>
        <begin position="333"/>
        <end position="351"/>
    </location>
</feature>
<protein>
    <submittedName>
        <fullName evidence="2">AbrB family transcriptional regulator</fullName>
    </submittedName>
</protein>
<evidence type="ECO:0000313" key="3">
    <source>
        <dbReference type="Proteomes" id="UP000433101"/>
    </source>
</evidence>
<keyword evidence="1" id="KW-0472">Membrane</keyword>
<feature type="transmembrane region" description="Helical" evidence="1">
    <location>
        <begin position="187"/>
        <end position="209"/>
    </location>
</feature>
<keyword evidence="1" id="KW-1133">Transmembrane helix</keyword>
<dbReference type="PANTHER" id="PTHR38457:SF1">
    <property type="entry name" value="REGULATOR ABRB-RELATED"/>
    <property type="match status" value="1"/>
</dbReference>
<feature type="transmembrane region" description="Helical" evidence="1">
    <location>
        <begin position="155"/>
        <end position="175"/>
    </location>
</feature>
<feature type="transmembrane region" description="Helical" evidence="1">
    <location>
        <begin position="303"/>
        <end position="321"/>
    </location>
</feature>
<sequence>MNRFPKLSLSLPSSSILARVAATLLLGTLGGFVFDLAGLPAAWLSGAMIFVAVGTFSKVPTMIPDNLRNGMFVVLGVSMGAGVRPDVVERVSEWPVTMAVLVVVVFAITAATYAFLHFVGKWDREAAYFGAIPGALSFVFALASDRSADLSRIAVSQSFRLFVLIALLPSLIAGTAEHPMTAPAPPLYPGAGEMIVIFALCIVASIVAVRLRLPGGWLTGAFFMSSGLNAFGVFPVALPQWMVIPCYIALGSMVGARFGNTNLSMFMKLLAASVGAFIVGFGISVVASYAVSQAFGLPFGQMLLAYAPGGLEAMTLLSFILNFDPAFVASHQLARYIGMVLLLPFVTRIVLGPRQTAGA</sequence>
<dbReference type="PIRSF" id="PIRSF038991">
    <property type="entry name" value="Protein_AbrB"/>
    <property type="match status" value="1"/>
</dbReference>
<organism evidence="2 3">
    <name type="scientific">Stappia sediminis</name>
    <dbReference type="NCBI Taxonomy" id="2692190"/>
    <lineage>
        <taxon>Bacteria</taxon>
        <taxon>Pseudomonadati</taxon>
        <taxon>Pseudomonadota</taxon>
        <taxon>Alphaproteobacteria</taxon>
        <taxon>Hyphomicrobiales</taxon>
        <taxon>Stappiaceae</taxon>
        <taxon>Stappia</taxon>
    </lineage>
</organism>
<evidence type="ECO:0000313" key="2">
    <source>
        <dbReference type="EMBL" id="MXN65896.1"/>
    </source>
</evidence>
<comment type="caution">
    <text evidence="2">The sequence shown here is derived from an EMBL/GenBank/DDBJ whole genome shotgun (WGS) entry which is preliminary data.</text>
</comment>
<reference evidence="2 3" key="1">
    <citation type="submission" date="2019-12" db="EMBL/GenBank/DDBJ databases">
        <authorList>
            <person name="Li M."/>
        </authorList>
    </citation>
    <scope>NUCLEOTIDE SEQUENCE [LARGE SCALE GENOMIC DNA]</scope>
    <source>
        <strain evidence="2 3">GBMRC 2046</strain>
    </source>
</reference>
<dbReference type="GO" id="GO:0016020">
    <property type="term" value="C:membrane"/>
    <property type="evidence" value="ECO:0007669"/>
    <property type="project" value="InterPro"/>
</dbReference>
<dbReference type="Proteomes" id="UP000433101">
    <property type="component" value="Unassembled WGS sequence"/>
</dbReference>
<dbReference type="GO" id="GO:0010468">
    <property type="term" value="P:regulation of gene expression"/>
    <property type="evidence" value="ECO:0007669"/>
    <property type="project" value="InterPro"/>
</dbReference>
<feature type="transmembrane region" description="Helical" evidence="1">
    <location>
        <begin position="265"/>
        <end position="291"/>
    </location>
</feature>
<keyword evidence="1" id="KW-0812">Transmembrane</keyword>
<feature type="transmembrane region" description="Helical" evidence="1">
    <location>
        <begin position="96"/>
        <end position="119"/>
    </location>
</feature>
<dbReference type="RefSeq" id="WP_160776139.1">
    <property type="nucleotide sequence ID" value="NZ_WUMV01000006.1"/>
</dbReference>
<dbReference type="NCBIfam" id="TIGR03082">
    <property type="entry name" value="Gneg_AbrB_dup"/>
    <property type="match status" value="1"/>
</dbReference>
<gene>
    <name evidence="2" type="ORF">GR183_13365</name>
</gene>
<dbReference type="InterPro" id="IPR007820">
    <property type="entry name" value="AbrB_fam"/>
</dbReference>
<dbReference type="PANTHER" id="PTHR38457">
    <property type="entry name" value="REGULATOR ABRB-RELATED"/>
    <property type="match status" value="1"/>
</dbReference>
<dbReference type="InterPro" id="IPR017516">
    <property type="entry name" value="AbrB_dup"/>
</dbReference>
<proteinExistence type="predicted"/>
<evidence type="ECO:0000256" key="1">
    <source>
        <dbReference type="SAM" id="Phobius"/>
    </source>
</evidence>
<keyword evidence="3" id="KW-1185">Reference proteome</keyword>
<name>A0A7X3S8I7_9HYPH</name>
<dbReference type="AlphaFoldDB" id="A0A7X3S8I7"/>
<dbReference type="Pfam" id="PF05145">
    <property type="entry name" value="AbrB"/>
    <property type="match status" value="1"/>
</dbReference>
<feature type="transmembrane region" description="Helical" evidence="1">
    <location>
        <begin position="32"/>
        <end position="54"/>
    </location>
</feature>
<accession>A0A7X3S8I7</accession>